<evidence type="ECO:0000259" key="6">
    <source>
        <dbReference type="Pfam" id="PF00933"/>
    </source>
</evidence>
<dbReference type="InterPro" id="IPR050226">
    <property type="entry name" value="NagZ_Beta-hexosaminidase"/>
</dbReference>
<evidence type="ECO:0000256" key="2">
    <source>
        <dbReference type="ARBA" id="ARBA00005336"/>
    </source>
</evidence>
<dbReference type="GO" id="GO:0005975">
    <property type="term" value="P:carbohydrate metabolic process"/>
    <property type="evidence" value="ECO:0007669"/>
    <property type="project" value="InterPro"/>
</dbReference>
<feature type="domain" description="Glycoside hydrolase family 3 N-terminal" evidence="6">
    <location>
        <begin position="53"/>
        <end position="298"/>
    </location>
</feature>
<sequence>MVNLCARFFMIAPPRRPLTPEEKDKIRSLGLRHFIFFKEHFSDRAFWENFKKELQALSPPGLWAVDQEGGPVTRITPPLFPALKAPLSLAREEEPEQAVREAALLCARNLKKLGLNFNLAPVLDLAGEGAPPFLRGRTFGEDPSLTARLGVTYLKAFKQVGLYCCGKHFPGLGGVEVDPHLRLPVKERLDERDLIPFKAAVMAGLPAMMTTHLLVPSFSADPVTYSPKFLRFLREELGFRGVVLTDDLFMGGALAGIDLEEAVLKAFLAGHDLMLLCGDFTKSLAALAAFCEEVQQSPALREEMLARLSSRLLPL</sequence>
<proteinExistence type="inferred from homology"/>
<dbReference type="Gene3D" id="3.20.20.300">
    <property type="entry name" value="Glycoside hydrolase, family 3, N-terminal domain"/>
    <property type="match status" value="1"/>
</dbReference>
<keyword evidence="5" id="KW-0326">Glycosidase</keyword>
<comment type="similarity">
    <text evidence="2">Belongs to the glycosyl hydrolase 3 family.</text>
</comment>
<dbReference type="Pfam" id="PF00933">
    <property type="entry name" value="Glyco_hydro_3"/>
    <property type="match status" value="1"/>
</dbReference>
<evidence type="ECO:0000256" key="1">
    <source>
        <dbReference type="ARBA" id="ARBA00001231"/>
    </source>
</evidence>
<dbReference type="Proteomes" id="UP000886101">
    <property type="component" value="Unassembled WGS sequence"/>
</dbReference>
<accession>A0A7V5NZM5</accession>
<name>A0A7V5NZM5_9BACT</name>
<comment type="caution">
    <text evidence="7">The sequence shown here is derived from an EMBL/GenBank/DDBJ whole genome shotgun (WGS) entry which is preliminary data.</text>
</comment>
<evidence type="ECO:0000256" key="5">
    <source>
        <dbReference type="ARBA" id="ARBA00023295"/>
    </source>
</evidence>
<dbReference type="InterPro" id="IPR017853">
    <property type="entry name" value="GH"/>
</dbReference>
<dbReference type="InterPro" id="IPR001764">
    <property type="entry name" value="Glyco_hydro_3_N"/>
</dbReference>
<protein>
    <recommendedName>
        <fullName evidence="3">beta-N-acetylhexosaminidase</fullName>
        <ecNumber evidence="3">3.2.1.52</ecNumber>
    </recommendedName>
</protein>
<dbReference type="PANTHER" id="PTHR30480">
    <property type="entry name" value="BETA-HEXOSAMINIDASE-RELATED"/>
    <property type="match status" value="1"/>
</dbReference>
<organism evidence="7">
    <name type="scientific">Thermodesulfatator atlanticus</name>
    <dbReference type="NCBI Taxonomy" id="501497"/>
    <lineage>
        <taxon>Bacteria</taxon>
        <taxon>Pseudomonadati</taxon>
        <taxon>Thermodesulfobacteriota</taxon>
        <taxon>Thermodesulfobacteria</taxon>
        <taxon>Thermodesulfobacteriales</taxon>
        <taxon>Thermodesulfatatoraceae</taxon>
        <taxon>Thermodesulfatator</taxon>
    </lineage>
</organism>
<evidence type="ECO:0000256" key="3">
    <source>
        <dbReference type="ARBA" id="ARBA00012663"/>
    </source>
</evidence>
<dbReference type="GO" id="GO:0004563">
    <property type="term" value="F:beta-N-acetylhexosaminidase activity"/>
    <property type="evidence" value="ECO:0007669"/>
    <property type="project" value="UniProtKB-EC"/>
</dbReference>
<dbReference type="GO" id="GO:0009254">
    <property type="term" value="P:peptidoglycan turnover"/>
    <property type="evidence" value="ECO:0007669"/>
    <property type="project" value="TreeGrafter"/>
</dbReference>
<dbReference type="InterPro" id="IPR036962">
    <property type="entry name" value="Glyco_hydro_3_N_sf"/>
</dbReference>
<keyword evidence="4 7" id="KW-0378">Hydrolase</keyword>
<reference evidence="7" key="1">
    <citation type="journal article" date="2020" name="mSystems">
        <title>Genome- and Community-Level Interaction Insights into Carbon Utilization and Element Cycling Functions of Hydrothermarchaeota in Hydrothermal Sediment.</title>
        <authorList>
            <person name="Zhou Z."/>
            <person name="Liu Y."/>
            <person name="Xu W."/>
            <person name="Pan J."/>
            <person name="Luo Z.H."/>
            <person name="Li M."/>
        </authorList>
    </citation>
    <scope>NUCLEOTIDE SEQUENCE [LARGE SCALE GENOMIC DNA]</scope>
    <source>
        <strain evidence="7">HyVt-533</strain>
    </source>
</reference>
<evidence type="ECO:0000313" key="7">
    <source>
        <dbReference type="EMBL" id="HHI97153.1"/>
    </source>
</evidence>
<dbReference type="SUPFAM" id="SSF51445">
    <property type="entry name" value="(Trans)glycosidases"/>
    <property type="match status" value="1"/>
</dbReference>
<comment type="catalytic activity">
    <reaction evidence="1">
        <text>Hydrolysis of terminal non-reducing N-acetyl-D-hexosamine residues in N-acetyl-beta-D-hexosaminides.</text>
        <dbReference type="EC" id="3.2.1.52"/>
    </reaction>
</comment>
<dbReference type="PANTHER" id="PTHR30480:SF13">
    <property type="entry name" value="BETA-HEXOSAMINIDASE"/>
    <property type="match status" value="1"/>
</dbReference>
<dbReference type="AlphaFoldDB" id="A0A7V5NZM5"/>
<gene>
    <name evidence="7" type="ORF">ENJ96_04810</name>
</gene>
<evidence type="ECO:0000256" key="4">
    <source>
        <dbReference type="ARBA" id="ARBA00022801"/>
    </source>
</evidence>
<dbReference type="EMBL" id="DROK01000142">
    <property type="protein sequence ID" value="HHI97153.1"/>
    <property type="molecule type" value="Genomic_DNA"/>
</dbReference>
<dbReference type="EC" id="3.2.1.52" evidence="3"/>